<comment type="caution">
    <text evidence="2">The sequence shown here is derived from an EMBL/GenBank/DDBJ whole genome shotgun (WGS) entry which is preliminary data.</text>
</comment>
<evidence type="ECO:0000313" key="3">
    <source>
        <dbReference type="Proteomes" id="UP000265703"/>
    </source>
</evidence>
<dbReference type="AlphaFoldDB" id="A0A397T9P6"/>
<dbReference type="EMBL" id="QKYT01000146">
    <property type="protein sequence ID" value="RIA91664.1"/>
    <property type="molecule type" value="Genomic_DNA"/>
</dbReference>
<proteinExistence type="predicted"/>
<feature type="region of interest" description="Disordered" evidence="1">
    <location>
        <begin position="1"/>
        <end position="63"/>
    </location>
</feature>
<evidence type="ECO:0000256" key="1">
    <source>
        <dbReference type="SAM" id="MobiDB-lite"/>
    </source>
</evidence>
<dbReference type="Proteomes" id="UP000265703">
    <property type="component" value="Unassembled WGS sequence"/>
</dbReference>
<protein>
    <submittedName>
        <fullName evidence="2">Uncharacterized protein</fullName>
    </submittedName>
</protein>
<evidence type="ECO:0000313" key="2">
    <source>
        <dbReference type="EMBL" id="RIA91664.1"/>
    </source>
</evidence>
<keyword evidence="3" id="KW-1185">Reference proteome</keyword>
<gene>
    <name evidence="2" type="ORF">C1645_821764</name>
</gene>
<feature type="compositionally biased region" description="Basic and acidic residues" evidence="1">
    <location>
        <begin position="1"/>
        <end position="28"/>
    </location>
</feature>
<sequence>MKEKDKKQDKKMNGFKITNKEESKENETFLRMNKTKIKEGMNGKNNLNERMHKKRENIIEKDF</sequence>
<reference evidence="2 3" key="1">
    <citation type="submission" date="2018-06" db="EMBL/GenBank/DDBJ databases">
        <title>Comparative genomics reveals the genomic features of Rhizophagus irregularis, R. cerebriforme, R. diaphanum and Gigaspora rosea, and their symbiotic lifestyle signature.</title>
        <authorList>
            <person name="Morin E."/>
            <person name="San Clemente H."/>
            <person name="Chen E.C.H."/>
            <person name="De La Providencia I."/>
            <person name="Hainaut M."/>
            <person name="Kuo A."/>
            <person name="Kohler A."/>
            <person name="Murat C."/>
            <person name="Tang N."/>
            <person name="Roy S."/>
            <person name="Loubradou J."/>
            <person name="Henrissat B."/>
            <person name="Grigoriev I.V."/>
            <person name="Corradi N."/>
            <person name="Roux C."/>
            <person name="Martin F.M."/>
        </authorList>
    </citation>
    <scope>NUCLEOTIDE SEQUENCE [LARGE SCALE GENOMIC DNA]</scope>
    <source>
        <strain evidence="2 3">DAOM 227022</strain>
    </source>
</reference>
<name>A0A397T9P6_9GLOM</name>
<accession>A0A397T9P6</accession>
<organism evidence="2 3">
    <name type="scientific">Glomus cerebriforme</name>
    <dbReference type="NCBI Taxonomy" id="658196"/>
    <lineage>
        <taxon>Eukaryota</taxon>
        <taxon>Fungi</taxon>
        <taxon>Fungi incertae sedis</taxon>
        <taxon>Mucoromycota</taxon>
        <taxon>Glomeromycotina</taxon>
        <taxon>Glomeromycetes</taxon>
        <taxon>Glomerales</taxon>
        <taxon>Glomeraceae</taxon>
        <taxon>Glomus</taxon>
    </lineage>
</organism>